<comment type="caution">
    <text evidence="2">The sequence shown here is derived from an EMBL/GenBank/DDBJ whole genome shotgun (WGS) entry which is preliminary data.</text>
</comment>
<evidence type="ECO:0000256" key="1">
    <source>
        <dbReference type="SAM" id="Phobius"/>
    </source>
</evidence>
<name>A0ABT9X5X7_9MICC</name>
<accession>A0ABT9X5X7</accession>
<keyword evidence="3" id="KW-1185">Reference proteome</keyword>
<dbReference type="Proteomes" id="UP001230951">
    <property type="component" value="Unassembled WGS sequence"/>
</dbReference>
<gene>
    <name evidence="2" type="ORF">J2S93_002365</name>
</gene>
<reference evidence="2 3" key="1">
    <citation type="submission" date="2023-07" db="EMBL/GenBank/DDBJ databases">
        <title>Sorghum-associated microbial communities from plants grown in Nebraska, USA.</title>
        <authorList>
            <person name="Schachtman D."/>
        </authorList>
    </citation>
    <scope>NUCLEOTIDE SEQUENCE [LARGE SCALE GENOMIC DNA]</scope>
    <source>
        <strain evidence="2 3">DS1016</strain>
    </source>
</reference>
<feature type="transmembrane region" description="Helical" evidence="1">
    <location>
        <begin position="74"/>
        <end position="96"/>
    </location>
</feature>
<sequence length="101" mass="11071">MRWRRWTWTQVDHERRGREWHPAEHHDAGLLAPSSATVTANQAAGLTIVQSASPSDAGARVETGGTVVHSGWPVWFWALLTAAGLTLAAGTAYTAIRRRKD</sequence>
<dbReference type="EMBL" id="JAUSTF010000004">
    <property type="protein sequence ID" value="MDQ0180938.1"/>
    <property type="molecule type" value="Genomic_DNA"/>
</dbReference>
<evidence type="ECO:0008006" key="4">
    <source>
        <dbReference type="Google" id="ProtNLM"/>
    </source>
</evidence>
<evidence type="ECO:0000313" key="3">
    <source>
        <dbReference type="Proteomes" id="UP001230951"/>
    </source>
</evidence>
<keyword evidence="1" id="KW-0812">Transmembrane</keyword>
<evidence type="ECO:0000313" key="2">
    <source>
        <dbReference type="EMBL" id="MDQ0180938.1"/>
    </source>
</evidence>
<dbReference type="RefSeq" id="WP_306960446.1">
    <property type="nucleotide sequence ID" value="NZ_JAUSRG010000003.1"/>
</dbReference>
<protein>
    <recommendedName>
        <fullName evidence="4">Peptidase</fullName>
    </recommendedName>
</protein>
<proteinExistence type="predicted"/>
<keyword evidence="1" id="KW-1133">Transmembrane helix</keyword>
<organism evidence="2 3">
    <name type="scientific">Arthrobacter bambusae</name>
    <dbReference type="NCBI Taxonomy" id="1338426"/>
    <lineage>
        <taxon>Bacteria</taxon>
        <taxon>Bacillati</taxon>
        <taxon>Actinomycetota</taxon>
        <taxon>Actinomycetes</taxon>
        <taxon>Micrococcales</taxon>
        <taxon>Micrococcaceae</taxon>
        <taxon>Arthrobacter</taxon>
    </lineage>
</organism>
<keyword evidence="1" id="KW-0472">Membrane</keyword>